<dbReference type="SUPFAM" id="SSF54427">
    <property type="entry name" value="NTF2-like"/>
    <property type="match status" value="1"/>
</dbReference>
<dbReference type="Pfam" id="PF12680">
    <property type="entry name" value="SnoaL_2"/>
    <property type="match status" value="1"/>
</dbReference>
<accession>A0AA41PUA9</accession>
<dbReference type="Proteomes" id="UP001165378">
    <property type="component" value="Unassembled WGS sequence"/>
</dbReference>
<dbReference type="InterPro" id="IPR032710">
    <property type="entry name" value="NTF2-like_dom_sf"/>
</dbReference>
<dbReference type="Gene3D" id="3.10.450.50">
    <property type="match status" value="1"/>
</dbReference>
<name>A0AA41PUA9_9ACTN</name>
<dbReference type="RefSeq" id="WP_235050074.1">
    <property type="nucleotide sequence ID" value="NZ_JAKFHA010000001.1"/>
</dbReference>
<gene>
    <name evidence="2" type="ORF">LZ495_02050</name>
</gene>
<evidence type="ECO:0000313" key="2">
    <source>
        <dbReference type="EMBL" id="MCF2526009.1"/>
    </source>
</evidence>
<evidence type="ECO:0000259" key="1">
    <source>
        <dbReference type="Pfam" id="PF12680"/>
    </source>
</evidence>
<organism evidence="2 3">
    <name type="scientific">Yinghuangia soli</name>
    <dbReference type="NCBI Taxonomy" id="2908204"/>
    <lineage>
        <taxon>Bacteria</taxon>
        <taxon>Bacillati</taxon>
        <taxon>Actinomycetota</taxon>
        <taxon>Actinomycetes</taxon>
        <taxon>Kitasatosporales</taxon>
        <taxon>Streptomycetaceae</taxon>
        <taxon>Yinghuangia</taxon>
    </lineage>
</organism>
<reference evidence="2" key="1">
    <citation type="submission" date="2022-01" db="EMBL/GenBank/DDBJ databases">
        <title>Genome-Based Taxonomic Classification of the Phylum Actinobacteria.</title>
        <authorList>
            <person name="Gao Y."/>
        </authorList>
    </citation>
    <scope>NUCLEOTIDE SEQUENCE</scope>
    <source>
        <strain evidence="2">KLBMP 8922</strain>
    </source>
</reference>
<evidence type="ECO:0000313" key="3">
    <source>
        <dbReference type="Proteomes" id="UP001165378"/>
    </source>
</evidence>
<comment type="caution">
    <text evidence="2">The sequence shown here is derived from an EMBL/GenBank/DDBJ whole genome shotgun (WGS) entry which is preliminary data.</text>
</comment>
<keyword evidence="3" id="KW-1185">Reference proteome</keyword>
<dbReference type="AlphaFoldDB" id="A0AA41PUA9"/>
<protein>
    <submittedName>
        <fullName evidence="2">Nuclear transport factor 2 family protein</fullName>
    </submittedName>
</protein>
<dbReference type="EMBL" id="JAKFHA010000001">
    <property type="protein sequence ID" value="MCF2526009.1"/>
    <property type="molecule type" value="Genomic_DNA"/>
</dbReference>
<proteinExistence type="predicted"/>
<sequence>MTDREKRAQTVADFWKGVDSHDWDLVASTLADDFVRIGMRDNEADTCRGKENYIAFVSGVISRMVEHELQSRFTFLSEDGRFAFNEAVEIITYAPGEEPLAMRFANYLELNDEGLISKLDIFWKTPPQMPPDWIAVEAVIGDAAGE</sequence>
<dbReference type="InterPro" id="IPR037401">
    <property type="entry name" value="SnoaL-like"/>
</dbReference>
<feature type="domain" description="SnoaL-like" evidence="1">
    <location>
        <begin position="11"/>
        <end position="117"/>
    </location>
</feature>